<dbReference type="Proteomes" id="UP000029040">
    <property type="component" value="Unassembled WGS sequence"/>
</dbReference>
<comment type="catalytic activity">
    <reaction evidence="6">
        <text>Couples ATP hydrolysis with the unwinding of duplex DNA by translocating in the 3'-5' direction.</text>
        <dbReference type="EC" id="5.6.2.4"/>
    </reaction>
</comment>
<sequence>MANSVQGTDKPVVVLGKGLLTNLADLPKQTYRKFTNFLTKFQENPRSSGINLERVQNAADDKLYSARIDQKYRAVIAYDKVGDVYVVLYAGNHDDAYSWAVTKRLDVNQRTKAVQLYDVISPADQQTALQESTKPVQGTTSAEVRSELPSKFDSSRTGGALNSVLSNGSLPAHKPSHDQMPNTPQAAEQHDLLPDTYQALDEKDFLDFGVPQIYVPIMKTRRTWKDFKQWNEKLPEDAATCLQFVAEGISKDEVRKLIYDDAASSTYLGVRKTLFSETIAPKGETGEIGLRQALASYASQQSFVVVQGEEDLKRLLDAPLEKWRVFLHPSQRIFVERNYHGPFRLLGAAGTGKTVVAMHRAKRLASELVSRGSRQKVLFTTYSVTLATDVRSNLRLICTPEEFNAIDVINLDRLVSRLFKDRGYTTAIWYDGSPDTGKKLEDVWRQAIEAAGSQAIAHLGPSFFMDEWSQILVPQQISSVAQYLHVLRKGRGTKLSRAQKIGIWHVVEAYQRLMRDRNAFDIDMAMQNAVSLLSDSHETKRYAHIVVDEGQDFSAPAYRVIRALVDEHDNDIFIVGDAQQRIYGHKVVLSKCGITIQGRARKLRINYRTTEEIRRAADRIFLSSDLDVAKSVFAAVLGETSTQSTPTIFDDLNGEETESNDSRSLISGPIPEAKRCASTDEEKHVVAQWIFDRCGEWVDSAEDGESDASGIVDPRNICVVVRTNSLVQRWRDSLDNELPYGVYVLGRDEEDRQKPGVRIATMHRVKGLEFDYVIVADVTEGVCPPLSVMSRISSDPVAQNELVKQERSLIYVALTRARKQAFLVGCGV</sequence>
<dbReference type="GO" id="GO:0043138">
    <property type="term" value="F:3'-5' DNA helicase activity"/>
    <property type="evidence" value="ECO:0007669"/>
    <property type="project" value="UniProtKB-EC"/>
</dbReference>
<reference evidence="12 13" key="1">
    <citation type="submission" date="2014-03" db="EMBL/GenBank/DDBJ databases">
        <title>Genomics of Bifidobacteria.</title>
        <authorList>
            <person name="Ventura M."/>
            <person name="Milani C."/>
            <person name="Lugli G.A."/>
        </authorList>
    </citation>
    <scope>NUCLEOTIDE SEQUENCE [LARGE SCALE GENOMIC DNA]</scope>
    <source>
        <strain evidence="12 13">LMG 14934</strain>
    </source>
</reference>
<dbReference type="AlphaFoldDB" id="A0A087CWZ6"/>
<dbReference type="EMBL" id="JGZM01000004">
    <property type="protein sequence ID" value="KFI87796.1"/>
    <property type="molecule type" value="Genomic_DNA"/>
</dbReference>
<feature type="region of interest" description="Disordered" evidence="10">
    <location>
        <begin position="127"/>
        <end position="185"/>
    </location>
</feature>
<gene>
    <name evidence="12" type="ORF">BSAE_0977</name>
</gene>
<dbReference type="PANTHER" id="PTHR11070">
    <property type="entry name" value="UVRD / RECB / PCRA DNA HELICASE FAMILY MEMBER"/>
    <property type="match status" value="1"/>
</dbReference>
<keyword evidence="4 9" id="KW-0067">ATP-binding</keyword>
<dbReference type="SUPFAM" id="SSF52540">
    <property type="entry name" value="P-loop containing nucleoside triphosphate hydrolases"/>
    <property type="match status" value="1"/>
</dbReference>
<evidence type="ECO:0000259" key="11">
    <source>
        <dbReference type="PROSITE" id="PS51198"/>
    </source>
</evidence>
<evidence type="ECO:0000256" key="6">
    <source>
        <dbReference type="ARBA" id="ARBA00034617"/>
    </source>
</evidence>
<evidence type="ECO:0000256" key="10">
    <source>
        <dbReference type="SAM" id="MobiDB-lite"/>
    </source>
</evidence>
<dbReference type="GO" id="GO:0033202">
    <property type="term" value="C:DNA helicase complex"/>
    <property type="evidence" value="ECO:0007669"/>
    <property type="project" value="TreeGrafter"/>
</dbReference>
<dbReference type="PROSITE" id="PS51198">
    <property type="entry name" value="UVRD_HELICASE_ATP_BIND"/>
    <property type="match status" value="1"/>
</dbReference>
<dbReference type="GO" id="GO:0005524">
    <property type="term" value="F:ATP binding"/>
    <property type="evidence" value="ECO:0007669"/>
    <property type="project" value="UniProtKB-UniRule"/>
</dbReference>
<dbReference type="InterPro" id="IPR035093">
    <property type="entry name" value="RelE/ParE_toxin_dom_sf"/>
</dbReference>
<dbReference type="GO" id="GO:0016887">
    <property type="term" value="F:ATP hydrolysis activity"/>
    <property type="evidence" value="ECO:0007669"/>
    <property type="project" value="RHEA"/>
</dbReference>
<feature type="binding site" evidence="9">
    <location>
        <begin position="347"/>
        <end position="354"/>
    </location>
    <ligand>
        <name>ATP</name>
        <dbReference type="ChEBI" id="CHEBI:30616"/>
    </ligand>
</feature>
<evidence type="ECO:0000256" key="5">
    <source>
        <dbReference type="ARBA" id="ARBA00023235"/>
    </source>
</evidence>
<evidence type="ECO:0000313" key="13">
    <source>
        <dbReference type="Proteomes" id="UP000029040"/>
    </source>
</evidence>
<dbReference type="InterPro" id="IPR027417">
    <property type="entry name" value="P-loop_NTPase"/>
</dbReference>
<comment type="caution">
    <text evidence="12">The sequence shown here is derived from an EMBL/GenBank/DDBJ whole genome shotgun (WGS) entry which is preliminary data.</text>
</comment>
<dbReference type="PANTHER" id="PTHR11070:SF45">
    <property type="entry name" value="DNA 3'-5' HELICASE"/>
    <property type="match status" value="1"/>
</dbReference>
<feature type="compositionally biased region" description="Polar residues" evidence="10">
    <location>
        <begin position="127"/>
        <end position="143"/>
    </location>
</feature>
<accession>A0A087CWZ6</accession>
<evidence type="ECO:0000256" key="8">
    <source>
        <dbReference type="ARBA" id="ARBA00048988"/>
    </source>
</evidence>
<evidence type="ECO:0000256" key="7">
    <source>
        <dbReference type="ARBA" id="ARBA00034808"/>
    </source>
</evidence>
<dbReference type="RefSeq" id="WP_034530761.1">
    <property type="nucleotide sequence ID" value="NZ_JDTM01000005.1"/>
</dbReference>
<evidence type="ECO:0000256" key="1">
    <source>
        <dbReference type="ARBA" id="ARBA00022741"/>
    </source>
</evidence>
<keyword evidence="2 9" id="KW-0378">Hydrolase</keyword>
<dbReference type="InterPro" id="IPR014016">
    <property type="entry name" value="UvrD-like_ATP-bd"/>
</dbReference>
<keyword evidence="3 9" id="KW-0347">Helicase</keyword>
<protein>
    <recommendedName>
        <fullName evidence="7">DNA 3'-5' helicase</fullName>
        <ecNumber evidence="7">5.6.2.4</ecNumber>
    </recommendedName>
</protein>
<name>A0A087CWZ6_9BIFI</name>
<dbReference type="GO" id="GO:0005829">
    <property type="term" value="C:cytosol"/>
    <property type="evidence" value="ECO:0007669"/>
    <property type="project" value="TreeGrafter"/>
</dbReference>
<dbReference type="Gene3D" id="3.40.50.300">
    <property type="entry name" value="P-loop containing nucleotide triphosphate hydrolases"/>
    <property type="match status" value="2"/>
</dbReference>
<dbReference type="InterPro" id="IPR000212">
    <property type="entry name" value="DNA_helicase_UvrD/REP"/>
</dbReference>
<feature type="domain" description="UvrD-like helicase ATP-binding" evidence="11">
    <location>
        <begin position="326"/>
        <end position="617"/>
    </location>
</feature>
<comment type="catalytic activity">
    <reaction evidence="8">
        <text>ATP + H2O = ADP + phosphate + H(+)</text>
        <dbReference type="Rhea" id="RHEA:13065"/>
        <dbReference type="ChEBI" id="CHEBI:15377"/>
        <dbReference type="ChEBI" id="CHEBI:15378"/>
        <dbReference type="ChEBI" id="CHEBI:30616"/>
        <dbReference type="ChEBI" id="CHEBI:43474"/>
        <dbReference type="ChEBI" id="CHEBI:456216"/>
        <dbReference type="EC" id="5.6.2.4"/>
    </reaction>
</comment>
<dbReference type="Pfam" id="PF00580">
    <property type="entry name" value="UvrD-helicase"/>
    <property type="match status" value="1"/>
</dbReference>
<dbReference type="Pfam" id="PF13361">
    <property type="entry name" value="UvrD_C"/>
    <property type="match status" value="1"/>
</dbReference>
<dbReference type="GO" id="GO:0003677">
    <property type="term" value="F:DNA binding"/>
    <property type="evidence" value="ECO:0007669"/>
    <property type="project" value="InterPro"/>
</dbReference>
<evidence type="ECO:0000256" key="2">
    <source>
        <dbReference type="ARBA" id="ARBA00022801"/>
    </source>
</evidence>
<dbReference type="GO" id="GO:0000725">
    <property type="term" value="P:recombinational repair"/>
    <property type="evidence" value="ECO:0007669"/>
    <property type="project" value="TreeGrafter"/>
</dbReference>
<keyword evidence="1 9" id="KW-0547">Nucleotide-binding</keyword>
<dbReference type="InterPro" id="IPR014017">
    <property type="entry name" value="DNA_helicase_UvrD-like_C"/>
</dbReference>
<evidence type="ECO:0000256" key="3">
    <source>
        <dbReference type="ARBA" id="ARBA00022806"/>
    </source>
</evidence>
<organism evidence="12 13">
    <name type="scientific">Bifidobacterium pullorum subsp. saeculare DSM 6531 = LMG 14934</name>
    <dbReference type="NCBI Taxonomy" id="1437611"/>
    <lineage>
        <taxon>Bacteria</taxon>
        <taxon>Bacillati</taxon>
        <taxon>Actinomycetota</taxon>
        <taxon>Actinomycetes</taxon>
        <taxon>Bifidobacteriales</taxon>
        <taxon>Bifidobacteriaceae</taxon>
        <taxon>Bifidobacterium</taxon>
    </lineage>
</organism>
<dbReference type="Gene3D" id="3.30.2310.20">
    <property type="entry name" value="RelE-like"/>
    <property type="match status" value="1"/>
</dbReference>
<dbReference type="EC" id="5.6.2.4" evidence="7"/>
<feature type="compositionally biased region" description="Basic and acidic residues" evidence="10">
    <location>
        <begin position="144"/>
        <end position="154"/>
    </location>
</feature>
<keyword evidence="5" id="KW-0413">Isomerase</keyword>
<evidence type="ECO:0000256" key="9">
    <source>
        <dbReference type="PROSITE-ProRule" id="PRU00560"/>
    </source>
</evidence>
<proteinExistence type="predicted"/>
<dbReference type="SUPFAM" id="SSF143011">
    <property type="entry name" value="RelE-like"/>
    <property type="match status" value="1"/>
</dbReference>
<evidence type="ECO:0000256" key="4">
    <source>
        <dbReference type="ARBA" id="ARBA00022840"/>
    </source>
</evidence>
<evidence type="ECO:0000313" key="12">
    <source>
        <dbReference type="EMBL" id="KFI87796.1"/>
    </source>
</evidence>